<dbReference type="RefSeq" id="WP_170165055.1">
    <property type="nucleotide sequence ID" value="NZ_RJVI01000002.1"/>
</dbReference>
<dbReference type="SUPFAM" id="SSF69819">
    <property type="entry name" value="MTH1598-like"/>
    <property type="match status" value="1"/>
</dbReference>
<reference evidence="6 7" key="1">
    <citation type="submission" date="2018-11" db="EMBL/GenBank/DDBJ databases">
        <title>Genomic Encyclopedia of Type Strains, Phase IV (KMG-IV): sequencing the most valuable type-strain genomes for metagenomic binning, comparative biology and taxonomic classification.</title>
        <authorList>
            <person name="Goeker M."/>
        </authorList>
    </citation>
    <scope>NUCLEOTIDE SEQUENCE [LARGE SCALE GENOMIC DNA]</scope>
    <source>
        <strain evidence="6 7">DSM 100275</strain>
    </source>
</reference>
<keyword evidence="7" id="KW-1185">Reference proteome</keyword>
<keyword evidence="3" id="KW-0479">Metal-binding</keyword>
<accession>A0A3N1XZE7</accession>
<dbReference type="Pfam" id="PF01951">
    <property type="entry name" value="Archease"/>
    <property type="match status" value="1"/>
</dbReference>
<evidence type="ECO:0000313" key="7">
    <source>
        <dbReference type="Proteomes" id="UP000276634"/>
    </source>
</evidence>
<comment type="caution">
    <text evidence="6">The sequence shown here is derived from an EMBL/GenBank/DDBJ whole genome shotgun (WGS) entry which is preliminary data.</text>
</comment>
<dbReference type="EMBL" id="RJVI01000002">
    <property type="protein sequence ID" value="ROR31960.1"/>
    <property type="molecule type" value="Genomic_DNA"/>
</dbReference>
<comment type="similarity">
    <text evidence="1">Belongs to the archease family.</text>
</comment>
<evidence type="ECO:0000256" key="2">
    <source>
        <dbReference type="ARBA" id="ARBA00022694"/>
    </source>
</evidence>
<sequence length="157" mass="18127">MARFVFKEDPKGGVGLEIFARDRTEAYNAAATALCLYMWEQETVEEREAVPISWYGFNESTLVVGLLSELLYQMDAHGWVFKRFVTEKVEAIDDRDGEHLKHKQLKITGTAYGERHDPARHRRRFPVQAVLLPRLKLRETEDGGVRLYCVLDVPETD</sequence>
<organism evidence="6 7">
    <name type="scientific">Inmirania thermothiophila</name>
    <dbReference type="NCBI Taxonomy" id="1750597"/>
    <lineage>
        <taxon>Bacteria</taxon>
        <taxon>Pseudomonadati</taxon>
        <taxon>Pseudomonadota</taxon>
        <taxon>Gammaproteobacteria</taxon>
        <taxon>Chromatiales</taxon>
        <taxon>Ectothiorhodospiraceae</taxon>
        <taxon>Inmirania</taxon>
    </lineage>
</organism>
<feature type="domain" description="Archease" evidence="5">
    <location>
        <begin position="14"/>
        <end position="153"/>
    </location>
</feature>
<dbReference type="InterPro" id="IPR036820">
    <property type="entry name" value="Archease_dom_sf"/>
</dbReference>
<dbReference type="AlphaFoldDB" id="A0A3N1XZE7"/>
<proteinExistence type="inferred from homology"/>
<evidence type="ECO:0000256" key="3">
    <source>
        <dbReference type="ARBA" id="ARBA00022723"/>
    </source>
</evidence>
<keyword evidence="2" id="KW-0819">tRNA processing</keyword>
<protein>
    <submittedName>
        <fullName evidence="6">SHS2 domain-containing protein</fullName>
    </submittedName>
</protein>
<dbReference type="PANTHER" id="PTHR12682:SF11">
    <property type="entry name" value="PROTEIN ARCHEASE"/>
    <property type="match status" value="1"/>
</dbReference>
<dbReference type="InterPro" id="IPR002804">
    <property type="entry name" value="Archease"/>
</dbReference>
<dbReference type="InterPro" id="IPR023572">
    <property type="entry name" value="Archease_dom"/>
</dbReference>
<dbReference type="GO" id="GO:0008033">
    <property type="term" value="P:tRNA processing"/>
    <property type="evidence" value="ECO:0007669"/>
    <property type="project" value="UniProtKB-KW"/>
</dbReference>
<dbReference type="Proteomes" id="UP000276634">
    <property type="component" value="Unassembled WGS sequence"/>
</dbReference>
<evidence type="ECO:0000256" key="4">
    <source>
        <dbReference type="ARBA" id="ARBA00022837"/>
    </source>
</evidence>
<dbReference type="GO" id="GO:0046872">
    <property type="term" value="F:metal ion binding"/>
    <property type="evidence" value="ECO:0007669"/>
    <property type="project" value="UniProtKB-KW"/>
</dbReference>
<evidence type="ECO:0000259" key="5">
    <source>
        <dbReference type="Pfam" id="PF01951"/>
    </source>
</evidence>
<evidence type="ECO:0000256" key="1">
    <source>
        <dbReference type="ARBA" id="ARBA00007963"/>
    </source>
</evidence>
<dbReference type="PANTHER" id="PTHR12682">
    <property type="entry name" value="ARCHEASE"/>
    <property type="match status" value="1"/>
</dbReference>
<gene>
    <name evidence="6" type="ORF">EDC57_1142</name>
</gene>
<dbReference type="Gene3D" id="3.55.10.10">
    <property type="entry name" value="Archease domain"/>
    <property type="match status" value="1"/>
</dbReference>
<keyword evidence="4" id="KW-0106">Calcium</keyword>
<name>A0A3N1XZE7_9GAMM</name>
<evidence type="ECO:0000313" key="6">
    <source>
        <dbReference type="EMBL" id="ROR31960.1"/>
    </source>
</evidence>